<reference evidence="1" key="1">
    <citation type="journal article" date="2021" name="J. Exp. Bot.">
        <title>Transcriptional upregulation of host-specific terpene metabolism in aphid-induced galls of Pistacia palaestina.</title>
        <authorList>
            <person name="Davidovich-Rikanati R."/>
            <person name="Bar E."/>
            <person name="Hivert G."/>
            <person name="Huang X.Q."/>
            <person name="Hoppen-Tonial C."/>
            <person name="Khankin V."/>
            <person name="Rand K."/>
            <person name="Abofreih A."/>
            <person name="Muhlemann J.K."/>
            <person name="Marchese J.A."/>
            <person name="Shotland Y."/>
            <person name="Dudareva N."/>
            <person name="Inbar M."/>
            <person name="Lewinsohn E."/>
        </authorList>
    </citation>
    <scope>NUCLEOTIDE SEQUENCE</scope>
</reference>
<proteinExistence type="evidence at transcript level"/>
<protein>
    <submittedName>
        <fullName evidence="1">Isopentenyl-diphosphate delta-isomerase II, chloroplastic</fullName>
    </submittedName>
</protein>
<name>A0A8F3C5A5_9ROSI</name>
<dbReference type="AlphaFoldDB" id="A0A8F3C5A5"/>
<organism evidence="1">
    <name type="scientific">Pistacia terebinthus subsp. palaestina</name>
    <dbReference type="NCBI Taxonomy" id="434239"/>
    <lineage>
        <taxon>Eukaryota</taxon>
        <taxon>Viridiplantae</taxon>
        <taxon>Streptophyta</taxon>
        <taxon>Embryophyta</taxon>
        <taxon>Tracheophyta</taxon>
        <taxon>Spermatophyta</taxon>
        <taxon>Magnoliopsida</taxon>
        <taxon>eudicotyledons</taxon>
        <taxon>Gunneridae</taxon>
        <taxon>Pentapetalae</taxon>
        <taxon>rosids</taxon>
        <taxon>malvids</taxon>
        <taxon>Sapindales</taxon>
        <taxon>Anacardiaceae</taxon>
        <taxon>Pistacia</taxon>
    </lineage>
</organism>
<dbReference type="GO" id="GO:0016853">
    <property type="term" value="F:isomerase activity"/>
    <property type="evidence" value="ECO:0007669"/>
    <property type="project" value="UniProtKB-KW"/>
</dbReference>
<dbReference type="EMBL" id="MZ292674">
    <property type="protein sequence ID" value="QWY12644.1"/>
    <property type="molecule type" value="mRNA"/>
</dbReference>
<sequence length="181" mass="20409">MRCDGLSSCLWISSFSAHNNNYQEMASSLELVDGFHVHGLRERAFLQVLPPAHEEVVHHQPEPGGQLHAALAGVRLLDELPQLLPAHVLHVGHFVRVRDQLHVTHDEQQVVQLMFAPFPIRWCLVKHPTERGELVNGHIFSRDAQLIEELPLSSISDTKKVFLNKLRFTVQRMAAAGVGPY</sequence>
<accession>A0A8F3C5A5</accession>
<evidence type="ECO:0000313" key="1">
    <source>
        <dbReference type="EMBL" id="QWY12644.1"/>
    </source>
</evidence>
<keyword evidence="1" id="KW-0413">Isomerase</keyword>